<dbReference type="Pfam" id="PF13966">
    <property type="entry name" value="zf-RVT"/>
    <property type="match status" value="1"/>
</dbReference>
<organism evidence="2 3">
    <name type="scientific">Coffea arabica</name>
    <name type="common">Arabian coffee</name>
    <dbReference type="NCBI Taxonomy" id="13443"/>
    <lineage>
        <taxon>Eukaryota</taxon>
        <taxon>Viridiplantae</taxon>
        <taxon>Streptophyta</taxon>
        <taxon>Embryophyta</taxon>
        <taxon>Tracheophyta</taxon>
        <taxon>Spermatophyta</taxon>
        <taxon>Magnoliopsida</taxon>
        <taxon>eudicotyledons</taxon>
        <taxon>Gunneridae</taxon>
        <taxon>Pentapetalae</taxon>
        <taxon>asterids</taxon>
        <taxon>lamiids</taxon>
        <taxon>Gentianales</taxon>
        <taxon>Rubiaceae</taxon>
        <taxon>Ixoroideae</taxon>
        <taxon>Gardenieae complex</taxon>
        <taxon>Bertiereae - Coffeeae clade</taxon>
        <taxon>Coffeeae</taxon>
        <taxon>Coffea</taxon>
    </lineage>
</organism>
<proteinExistence type="predicted"/>
<sequence>MKEREQEDVNAGEDAGPSYKGTSTIVWKALWKQNVKQKLKVFIWKCLHDALPVRDLIFSRTNKGNPMCGGCGESVETLEHMLLQCTKAKEIWEMAPDQWDGLVHLTDNFQKWWSAVIKAQMIRGNDEHINLTVNILWQIWKGRNDREFNQKDKEPHGIIEKASMEWMEFEEANRGRNERRIM</sequence>
<feature type="domain" description="Reverse transcriptase zinc-binding" evidence="1">
    <location>
        <begin position="23"/>
        <end position="92"/>
    </location>
</feature>
<dbReference type="Proteomes" id="UP001652660">
    <property type="component" value="Chromosome 6c"/>
</dbReference>
<evidence type="ECO:0000313" key="2">
    <source>
        <dbReference type="Proteomes" id="UP001652660"/>
    </source>
</evidence>
<dbReference type="InterPro" id="IPR026960">
    <property type="entry name" value="RVT-Znf"/>
</dbReference>
<keyword evidence="2" id="KW-1185">Reference proteome</keyword>
<dbReference type="AlphaFoldDB" id="A0A6P6SPH4"/>
<reference evidence="2" key="1">
    <citation type="journal article" date="2025" name="Foods">
        <title>Unveiling the Microbial Signatures of Arabica Coffee Cherries: Insights into Ripeness Specific Diversity, Functional Traits, and Implications for Quality and Safety.</title>
        <authorList>
            <consortium name="RefSeq"/>
            <person name="Tenea G.N."/>
            <person name="Cifuentes V."/>
            <person name="Reyes P."/>
            <person name="Cevallos-Vallejos M."/>
        </authorList>
    </citation>
    <scope>NUCLEOTIDE SEQUENCE [LARGE SCALE GENOMIC DNA]</scope>
</reference>
<evidence type="ECO:0000313" key="3">
    <source>
        <dbReference type="RefSeq" id="XP_027067782.1"/>
    </source>
</evidence>
<dbReference type="OrthoDB" id="1747281at2759"/>
<dbReference type="GeneID" id="113693441"/>
<protein>
    <recommendedName>
        <fullName evidence="1">Reverse transcriptase zinc-binding domain-containing protein</fullName>
    </recommendedName>
</protein>
<reference evidence="3" key="2">
    <citation type="submission" date="2025-08" db="UniProtKB">
        <authorList>
            <consortium name="RefSeq"/>
        </authorList>
    </citation>
    <scope>IDENTIFICATION</scope>
    <source>
        <tissue evidence="3">Leaves</tissue>
    </source>
</reference>
<name>A0A6P6SPH4_COFAR</name>
<evidence type="ECO:0000259" key="1">
    <source>
        <dbReference type="Pfam" id="PF13966"/>
    </source>
</evidence>
<dbReference type="RefSeq" id="XP_027067782.1">
    <property type="nucleotide sequence ID" value="XM_027211981.1"/>
</dbReference>
<accession>A0A6P6SPH4</accession>
<gene>
    <name evidence="3" type="primary">LOC113693441</name>
</gene>